<dbReference type="Gene3D" id="1.10.357.10">
    <property type="entry name" value="Tetracycline Repressor, domain 2"/>
    <property type="match status" value="1"/>
</dbReference>
<dbReference type="RefSeq" id="WP_305112072.1">
    <property type="nucleotide sequence ID" value="NZ_JAUTIX010000006.1"/>
</dbReference>
<evidence type="ECO:0000256" key="4">
    <source>
        <dbReference type="PROSITE-ProRule" id="PRU00335"/>
    </source>
</evidence>
<dbReference type="InterPro" id="IPR025996">
    <property type="entry name" value="MT1864/Rv1816-like_C"/>
</dbReference>
<accession>A0AA90SMP0</accession>
<keyword evidence="7" id="KW-1185">Reference proteome</keyword>
<dbReference type="GO" id="GO:0000976">
    <property type="term" value="F:transcription cis-regulatory region binding"/>
    <property type="evidence" value="ECO:0007669"/>
    <property type="project" value="TreeGrafter"/>
</dbReference>
<reference evidence="6" key="1">
    <citation type="submission" date="2023-08" db="EMBL/GenBank/DDBJ databases">
        <title>The draft genome of Tsukamurella strandjordii strain 050030.</title>
        <authorList>
            <person name="Zhao F."/>
            <person name="Feng Y."/>
            <person name="Zong Z."/>
        </authorList>
    </citation>
    <scope>NUCLEOTIDE SEQUENCE</scope>
    <source>
        <strain evidence="6">050030</strain>
    </source>
</reference>
<comment type="caution">
    <text evidence="6">The sequence shown here is derived from an EMBL/GenBank/DDBJ whole genome shotgun (WGS) entry which is preliminary data.</text>
</comment>
<name>A0AA90SMP0_9ACTN</name>
<protein>
    <submittedName>
        <fullName evidence="6">TetR/AcrR family transcriptional regulator</fullName>
    </submittedName>
</protein>
<proteinExistence type="predicted"/>
<dbReference type="SUPFAM" id="SSF48498">
    <property type="entry name" value="Tetracyclin repressor-like, C-terminal domain"/>
    <property type="match status" value="1"/>
</dbReference>
<dbReference type="InterPro" id="IPR001647">
    <property type="entry name" value="HTH_TetR"/>
</dbReference>
<keyword evidence="3" id="KW-0804">Transcription</keyword>
<feature type="domain" description="HTH tetR-type" evidence="5">
    <location>
        <begin position="13"/>
        <end position="73"/>
    </location>
</feature>
<dbReference type="PANTHER" id="PTHR30055">
    <property type="entry name" value="HTH-TYPE TRANSCRIPTIONAL REGULATOR RUTR"/>
    <property type="match status" value="1"/>
</dbReference>
<dbReference type="EMBL" id="JAUTIX010000006">
    <property type="protein sequence ID" value="MDP0399443.1"/>
    <property type="molecule type" value="Genomic_DNA"/>
</dbReference>
<keyword evidence="1" id="KW-0805">Transcription regulation</keyword>
<sequence>MNASLTARERARAELTAEITASARTQLSEVGAAGLSLRAVARDLGLASSAVYRYFPSRDALLTALITDAYNALGDAVQQADSRGGSPRERWWACGHAVRDWAREHPHEYALIFGSPVPGYAAPRDTVDAAVRTSGTLARIAAEGTAEAPEPPAGLRAQLDDVAEAVAPECDRAQLALGILAWTQLFGIVSFELFGQFANTLEPADELFQYSLDRAADQLGLR</sequence>
<dbReference type="PANTHER" id="PTHR30055:SF243">
    <property type="entry name" value="HTH-TYPE TRANSCRIPTIONAL REGULATOR RV1816"/>
    <property type="match status" value="1"/>
</dbReference>
<evidence type="ECO:0000259" key="5">
    <source>
        <dbReference type="PROSITE" id="PS50977"/>
    </source>
</evidence>
<dbReference type="SUPFAM" id="SSF46689">
    <property type="entry name" value="Homeodomain-like"/>
    <property type="match status" value="1"/>
</dbReference>
<organism evidence="6 7">
    <name type="scientific">Tsukamurella strandjordii</name>
    <dbReference type="NCBI Taxonomy" id="147577"/>
    <lineage>
        <taxon>Bacteria</taxon>
        <taxon>Bacillati</taxon>
        <taxon>Actinomycetota</taxon>
        <taxon>Actinomycetes</taxon>
        <taxon>Mycobacteriales</taxon>
        <taxon>Tsukamurellaceae</taxon>
        <taxon>Tsukamurella</taxon>
    </lineage>
</organism>
<feature type="DNA-binding region" description="H-T-H motif" evidence="4">
    <location>
        <begin position="36"/>
        <end position="55"/>
    </location>
</feature>
<dbReference type="GO" id="GO:0003700">
    <property type="term" value="F:DNA-binding transcription factor activity"/>
    <property type="evidence" value="ECO:0007669"/>
    <property type="project" value="TreeGrafter"/>
</dbReference>
<dbReference type="AlphaFoldDB" id="A0AA90SMP0"/>
<evidence type="ECO:0000313" key="6">
    <source>
        <dbReference type="EMBL" id="MDP0399443.1"/>
    </source>
</evidence>
<evidence type="ECO:0000256" key="2">
    <source>
        <dbReference type="ARBA" id="ARBA00023125"/>
    </source>
</evidence>
<evidence type="ECO:0000313" key="7">
    <source>
        <dbReference type="Proteomes" id="UP001178281"/>
    </source>
</evidence>
<dbReference type="InterPro" id="IPR050109">
    <property type="entry name" value="HTH-type_TetR-like_transc_reg"/>
</dbReference>
<dbReference type="Pfam" id="PF13305">
    <property type="entry name" value="TetR_C_33"/>
    <property type="match status" value="1"/>
</dbReference>
<gene>
    <name evidence="6" type="ORF">Q7X28_16075</name>
</gene>
<evidence type="ECO:0000256" key="1">
    <source>
        <dbReference type="ARBA" id="ARBA00023015"/>
    </source>
</evidence>
<dbReference type="Proteomes" id="UP001178281">
    <property type="component" value="Unassembled WGS sequence"/>
</dbReference>
<dbReference type="Pfam" id="PF00440">
    <property type="entry name" value="TetR_N"/>
    <property type="match status" value="1"/>
</dbReference>
<evidence type="ECO:0000256" key="3">
    <source>
        <dbReference type="ARBA" id="ARBA00023163"/>
    </source>
</evidence>
<dbReference type="InterPro" id="IPR009057">
    <property type="entry name" value="Homeodomain-like_sf"/>
</dbReference>
<dbReference type="InterPro" id="IPR036271">
    <property type="entry name" value="Tet_transcr_reg_TetR-rel_C_sf"/>
</dbReference>
<keyword evidence="2 4" id="KW-0238">DNA-binding</keyword>
<dbReference type="PROSITE" id="PS50977">
    <property type="entry name" value="HTH_TETR_2"/>
    <property type="match status" value="1"/>
</dbReference>